<reference evidence="6 7" key="1">
    <citation type="submission" date="2019-09" db="EMBL/GenBank/DDBJ databases">
        <title>Chitinophaga ginsengihumi sp. nov., isolated from soil of ginseng rhizosphere.</title>
        <authorList>
            <person name="Lee J."/>
        </authorList>
    </citation>
    <scope>NUCLEOTIDE SEQUENCE [LARGE SCALE GENOMIC DNA]</scope>
    <source>
        <strain evidence="6 7">BN140078</strain>
    </source>
</reference>
<feature type="transmembrane region" description="Helical" evidence="5">
    <location>
        <begin position="75"/>
        <end position="93"/>
    </location>
</feature>
<sequence length="133" mass="15308">MESTHPSRAIRWTGIIMRWFVILFLLFDAVMKFVKPAPVIQSTIHELGYKEHHILIFAFLVLLPTLLFAIPRTRILGALLLTAYLGGAIAAQLRVDSPLFSHLLFPVYIAVLMWGSIWLLDERLRRIFPVIKN</sequence>
<reference evidence="6 7" key="2">
    <citation type="submission" date="2019-09" db="EMBL/GenBank/DDBJ databases">
        <authorList>
            <person name="Jin C."/>
        </authorList>
    </citation>
    <scope>NUCLEOTIDE SEQUENCE [LARGE SCALE GENOMIC DNA]</scope>
    <source>
        <strain evidence="6 7">BN140078</strain>
    </source>
</reference>
<keyword evidence="2 5" id="KW-0812">Transmembrane</keyword>
<evidence type="ECO:0000256" key="5">
    <source>
        <dbReference type="SAM" id="Phobius"/>
    </source>
</evidence>
<keyword evidence="3 5" id="KW-1133">Transmembrane helix</keyword>
<dbReference type="Pfam" id="PF13564">
    <property type="entry name" value="DoxX_2"/>
    <property type="match status" value="1"/>
</dbReference>
<evidence type="ECO:0000313" key="7">
    <source>
        <dbReference type="Proteomes" id="UP000324611"/>
    </source>
</evidence>
<evidence type="ECO:0000313" key="6">
    <source>
        <dbReference type="EMBL" id="KAA2242784.1"/>
    </source>
</evidence>
<evidence type="ECO:0000256" key="2">
    <source>
        <dbReference type="ARBA" id="ARBA00022692"/>
    </source>
</evidence>
<accession>A0A5B2VVN2</accession>
<evidence type="ECO:0000256" key="3">
    <source>
        <dbReference type="ARBA" id="ARBA00022989"/>
    </source>
</evidence>
<feature type="transmembrane region" description="Helical" evidence="5">
    <location>
        <begin position="54"/>
        <end position="70"/>
    </location>
</feature>
<dbReference type="RefSeq" id="WP_149837659.1">
    <property type="nucleotide sequence ID" value="NZ_VUOC01000002.1"/>
</dbReference>
<feature type="transmembrane region" description="Helical" evidence="5">
    <location>
        <begin position="12"/>
        <end position="34"/>
    </location>
</feature>
<proteinExistence type="predicted"/>
<keyword evidence="7" id="KW-1185">Reference proteome</keyword>
<feature type="transmembrane region" description="Helical" evidence="5">
    <location>
        <begin position="99"/>
        <end position="120"/>
    </location>
</feature>
<gene>
    <name evidence="6" type="ORF">F0L74_09660</name>
</gene>
<protein>
    <submittedName>
        <fullName evidence="6">DoxX family protein</fullName>
    </submittedName>
</protein>
<name>A0A5B2VVN2_9BACT</name>
<dbReference type="InterPro" id="IPR032808">
    <property type="entry name" value="DoxX"/>
</dbReference>
<comment type="caution">
    <text evidence="6">The sequence shown here is derived from an EMBL/GenBank/DDBJ whole genome shotgun (WGS) entry which is preliminary data.</text>
</comment>
<keyword evidence="4 5" id="KW-0472">Membrane</keyword>
<organism evidence="6 7">
    <name type="scientific">Chitinophaga agrisoli</name>
    <dbReference type="NCBI Taxonomy" id="2607653"/>
    <lineage>
        <taxon>Bacteria</taxon>
        <taxon>Pseudomonadati</taxon>
        <taxon>Bacteroidota</taxon>
        <taxon>Chitinophagia</taxon>
        <taxon>Chitinophagales</taxon>
        <taxon>Chitinophagaceae</taxon>
        <taxon>Chitinophaga</taxon>
    </lineage>
</organism>
<dbReference type="EMBL" id="VUOC01000002">
    <property type="protein sequence ID" value="KAA2242784.1"/>
    <property type="molecule type" value="Genomic_DNA"/>
</dbReference>
<dbReference type="GO" id="GO:0016020">
    <property type="term" value="C:membrane"/>
    <property type="evidence" value="ECO:0007669"/>
    <property type="project" value="UniProtKB-SubCell"/>
</dbReference>
<dbReference type="Proteomes" id="UP000324611">
    <property type="component" value="Unassembled WGS sequence"/>
</dbReference>
<evidence type="ECO:0000256" key="4">
    <source>
        <dbReference type="ARBA" id="ARBA00023136"/>
    </source>
</evidence>
<dbReference type="AlphaFoldDB" id="A0A5B2VVN2"/>
<evidence type="ECO:0000256" key="1">
    <source>
        <dbReference type="ARBA" id="ARBA00004141"/>
    </source>
</evidence>
<comment type="subcellular location">
    <subcellularLocation>
        <location evidence="1">Membrane</location>
        <topology evidence="1">Multi-pass membrane protein</topology>
    </subcellularLocation>
</comment>